<name>A0A0E0IEH4_ORYNI</name>
<dbReference type="Proteomes" id="UP000006591">
    <property type="component" value="Chromosome 8"/>
</dbReference>
<feature type="compositionally biased region" description="Basic residues" evidence="1">
    <location>
        <begin position="135"/>
        <end position="145"/>
    </location>
</feature>
<keyword evidence="3" id="KW-1185">Reference proteome</keyword>
<dbReference type="OMA" id="RKNHVAY"/>
<dbReference type="EnsemblPlants" id="ONIVA08G23160.1">
    <property type="protein sequence ID" value="ONIVA08G23160.1"/>
    <property type="gene ID" value="ONIVA08G23160"/>
</dbReference>
<evidence type="ECO:0000256" key="1">
    <source>
        <dbReference type="SAM" id="MobiDB-lite"/>
    </source>
</evidence>
<evidence type="ECO:0000313" key="3">
    <source>
        <dbReference type="Proteomes" id="UP000006591"/>
    </source>
</evidence>
<evidence type="ECO:0000313" key="2">
    <source>
        <dbReference type="EnsemblPlants" id="ONIVA08G23160.1"/>
    </source>
</evidence>
<reference evidence="2" key="1">
    <citation type="submission" date="2015-04" db="UniProtKB">
        <authorList>
            <consortium name="EnsemblPlants"/>
        </authorList>
    </citation>
    <scope>IDENTIFICATION</scope>
    <source>
        <strain evidence="2">SL10</strain>
    </source>
</reference>
<feature type="region of interest" description="Disordered" evidence="1">
    <location>
        <begin position="117"/>
        <end position="153"/>
    </location>
</feature>
<protein>
    <submittedName>
        <fullName evidence="2">Uncharacterized protein</fullName>
    </submittedName>
</protein>
<dbReference type="AlphaFoldDB" id="A0A0E0IEH4"/>
<sequence length="153" mass="16559">MPPKARKLSARYSWPHMDRSALHPLHRAHQISRAAPACPRPFHRRLRLCGRWKSKCGGNGNHVWRSLGSGGRNADVVAVAAALAAQIEQIGGSREAERLAVFFHFSQIGGGAVEGEPAIGSTGGGDRRGCGAVVGRRRRGRRKNHVAYGREAI</sequence>
<proteinExistence type="predicted"/>
<organism evidence="2">
    <name type="scientific">Oryza nivara</name>
    <name type="common">Indian wild rice</name>
    <name type="synonym">Oryza sativa f. spontanea</name>
    <dbReference type="NCBI Taxonomy" id="4536"/>
    <lineage>
        <taxon>Eukaryota</taxon>
        <taxon>Viridiplantae</taxon>
        <taxon>Streptophyta</taxon>
        <taxon>Embryophyta</taxon>
        <taxon>Tracheophyta</taxon>
        <taxon>Spermatophyta</taxon>
        <taxon>Magnoliopsida</taxon>
        <taxon>Liliopsida</taxon>
        <taxon>Poales</taxon>
        <taxon>Poaceae</taxon>
        <taxon>BOP clade</taxon>
        <taxon>Oryzoideae</taxon>
        <taxon>Oryzeae</taxon>
        <taxon>Oryzinae</taxon>
        <taxon>Oryza</taxon>
    </lineage>
</organism>
<reference evidence="2" key="2">
    <citation type="submission" date="2018-04" db="EMBL/GenBank/DDBJ databases">
        <title>OnivRS2 (Oryza nivara Reference Sequence Version 2).</title>
        <authorList>
            <person name="Zhang J."/>
            <person name="Kudrna D."/>
            <person name="Lee S."/>
            <person name="Talag J."/>
            <person name="Rajasekar S."/>
            <person name="Welchert J."/>
            <person name="Hsing Y.-I."/>
            <person name="Wing R.A."/>
        </authorList>
    </citation>
    <scope>NUCLEOTIDE SEQUENCE [LARGE SCALE GENOMIC DNA]</scope>
    <source>
        <strain evidence="2">SL10</strain>
    </source>
</reference>
<accession>A0A0E0IEH4</accession>
<dbReference type="Gramene" id="ONIVA08G23160.1">
    <property type="protein sequence ID" value="ONIVA08G23160.1"/>
    <property type="gene ID" value="ONIVA08G23160"/>
</dbReference>
<dbReference type="HOGENOM" id="CLU_1789955_0_0_1"/>